<name>A0A5N5FYQ1_9ROSA</name>
<dbReference type="EMBL" id="SMOL01000553">
    <property type="protein sequence ID" value="KAB2607987.1"/>
    <property type="molecule type" value="Genomic_DNA"/>
</dbReference>
<reference evidence="2" key="2">
    <citation type="submission" date="2019-10" db="EMBL/GenBank/DDBJ databases">
        <title>A de novo genome assembly of a pear dwarfing rootstock.</title>
        <authorList>
            <person name="Wang F."/>
            <person name="Wang J."/>
            <person name="Li S."/>
            <person name="Zhang Y."/>
            <person name="Fang M."/>
            <person name="Ma L."/>
            <person name="Zhao Y."/>
            <person name="Jiang S."/>
        </authorList>
    </citation>
    <scope>NUCLEOTIDE SEQUENCE [LARGE SCALE GENOMIC DNA]</scope>
</reference>
<accession>A0A5N5FYQ1</accession>
<keyword evidence="2" id="KW-1185">Reference proteome</keyword>
<reference evidence="1 2" key="3">
    <citation type="submission" date="2019-11" db="EMBL/GenBank/DDBJ databases">
        <title>A de novo genome assembly of a pear dwarfing rootstock.</title>
        <authorList>
            <person name="Wang F."/>
            <person name="Wang J."/>
            <person name="Li S."/>
            <person name="Zhang Y."/>
            <person name="Fang M."/>
            <person name="Ma L."/>
            <person name="Zhao Y."/>
            <person name="Jiang S."/>
        </authorList>
    </citation>
    <scope>NUCLEOTIDE SEQUENCE [LARGE SCALE GENOMIC DNA]</scope>
    <source>
        <strain evidence="1">S2</strain>
        <tissue evidence="1">Leaf</tissue>
    </source>
</reference>
<dbReference type="AlphaFoldDB" id="A0A5N5FYQ1"/>
<dbReference type="Proteomes" id="UP000327157">
    <property type="component" value="Chromosome 14"/>
</dbReference>
<protein>
    <submittedName>
        <fullName evidence="1">Agamous-like MADS-box protein AGL36</fullName>
    </submittedName>
</protein>
<sequence>MGELTTFCELNGLAIVHDQDNNEFFEIPEVEQKKKMTNHETYLQKRAVKGEPCPYGKPLICNLLVSI</sequence>
<evidence type="ECO:0000313" key="2">
    <source>
        <dbReference type="Proteomes" id="UP000327157"/>
    </source>
</evidence>
<comment type="caution">
    <text evidence="1">The sequence shown here is derived from an EMBL/GenBank/DDBJ whole genome shotgun (WGS) entry which is preliminary data.</text>
</comment>
<evidence type="ECO:0000313" key="1">
    <source>
        <dbReference type="EMBL" id="KAB2607987.1"/>
    </source>
</evidence>
<organism evidence="1 2">
    <name type="scientific">Pyrus ussuriensis x Pyrus communis</name>
    <dbReference type="NCBI Taxonomy" id="2448454"/>
    <lineage>
        <taxon>Eukaryota</taxon>
        <taxon>Viridiplantae</taxon>
        <taxon>Streptophyta</taxon>
        <taxon>Embryophyta</taxon>
        <taxon>Tracheophyta</taxon>
        <taxon>Spermatophyta</taxon>
        <taxon>Magnoliopsida</taxon>
        <taxon>eudicotyledons</taxon>
        <taxon>Gunneridae</taxon>
        <taxon>Pentapetalae</taxon>
        <taxon>rosids</taxon>
        <taxon>fabids</taxon>
        <taxon>Rosales</taxon>
        <taxon>Rosaceae</taxon>
        <taxon>Amygdaloideae</taxon>
        <taxon>Maleae</taxon>
        <taxon>Pyrus</taxon>
    </lineage>
</organism>
<gene>
    <name evidence="1" type="ORF">D8674_011155</name>
</gene>
<reference evidence="1 2" key="1">
    <citation type="submission" date="2019-09" db="EMBL/GenBank/DDBJ databases">
        <authorList>
            <person name="Ou C."/>
        </authorList>
    </citation>
    <scope>NUCLEOTIDE SEQUENCE [LARGE SCALE GENOMIC DNA]</scope>
    <source>
        <strain evidence="1">S2</strain>
        <tissue evidence="1">Leaf</tissue>
    </source>
</reference>
<proteinExistence type="predicted"/>